<dbReference type="InterPro" id="IPR026444">
    <property type="entry name" value="Secre_tail"/>
</dbReference>
<comment type="caution">
    <text evidence="3">The sequence shown here is derived from an EMBL/GenBank/DDBJ whole genome shotgun (WGS) entry which is preliminary data.</text>
</comment>
<name>A0ABV5GSU2_9FLAO</name>
<keyword evidence="1" id="KW-0732">Signal</keyword>
<dbReference type="Gene3D" id="2.60.40.740">
    <property type="match status" value="7"/>
</dbReference>
<accession>A0ABV5GSU2</accession>
<evidence type="ECO:0000313" key="4">
    <source>
        <dbReference type="Proteomes" id="UP001589607"/>
    </source>
</evidence>
<dbReference type="RefSeq" id="WP_236453805.1">
    <property type="nucleotide sequence ID" value="NZ_CP091285.1"/>
</dbReference>
<dbReference type="Pfam" id="PF18962">
    <property type="entry name" value="Por_Secre_tail"/>
    <property type="match status" value="1"/>
</dbReference>
<dbReference type="Pfam" id="PF13573">
    <property type="entry name" value="SprB"/>
    <property type="match status" value="7"/>
</dbReference>
<reference evidence="3 4" key="1">
    <citation type="submission" date="2024-09" db="EMBL/GenBank/DDBJ databases">
        <authorList>
            <person name="Sun Q."/>
            <person name="Mori K."/>
        </authorList>
    </citation>
    <scope>NUCLEOTIDE SEQUENCE [LARGE SCALE GENOMIC DNA]</scope>
    <source>
        <strain evidence="3 4">CECT 7955</strain>
    </source>
</reference>
<gene>
    <name evidence="3" type="ORF">ACFFVF_17580</name>
</gene>
<proteinExistence type="predicted"/>
<evidence type="ECO:0000256" key="1">
    <source>
        <dbReference type="ARBA" id="ARBA00022729"/>
    </source>
</evidence>
<dbReference type="EMBL" id="JBHMEY010000080">
    <property type="protein sequence ID" value="MFB9098324.1"/>
    <property type="molecule type" value="Genomic_DNA"/>
</dbReference>
<evidence type="ECO:0000259" key="2">
    <source>
        <dbReference type="Pfam" id="PF18962"/>
    </source>
</evidence>
<dbReference type="InterPro" id="IPR025667">
    <property type="entry name" value="SprB_repeat"/>
</dbReference>
<organism evidence="3 4">
    <name type="scientific">Flavobacterium jumunjinense</name>
    <dbReference type="NCBI Taxonomy" id="998845"/>
    <lineage>
        <taxon>Bacteria</taxon>
        <taxon>Pseudomonadati</taxon>
        <taxon>Bacteroidota</taxon>
        <taxon>Flavobacteriia</taxon>
        <taxon>Flavobacteriales</taxon>
        <taxon>Flavobacteriaceae</taxon>
        <taxon>Flavobacterium</taxon>
    </lineage>
</organism>
<protein>
    <submittedName>
        <fullName evidence="3">T9SS type A sorting domain-containing protein</fullName>
    </submittedName>
</protein>
<dbReference type="Proteomes" id="UP001589607">
    <property type="component" value="Unassembled WGS sequence"/>
</dbReference>
<sequence>MKKITQLFLFLFLFTFFIPISFSQTIIHTEDFEGSDFIGYAIGNADTGIDDPTQTFRTSLDGNDRIGRGLVGTFTFDGVITGNSTNVIGGEDINFVDGYNNHSYIELDPISIIGKTNLSIDIDVAFPNTNAARYEDSDFLIVDYKIDGGSYTNLLAFYGGATSSTPGLIRDNNLNGVLDGGETTSVNTAMTSFNLNLDAITGSTVSGASIEIRVRFSMPDAQEEFAFDNIILKGVDAPCTDPTVPSVTAIANPVCSGNTTTLNITGTLNDATQWAIYTGSCGGTLVGTTTTSSFVVTPTGPSTTYYVRGEGGCVTPGSCGTLTVNVTNITSTIISQTNVACNGGATGAATVSASGGTAPYTYAWSNAATTASITGIVAGTYTCTITDANGCTKIQSATITQPTALVASAITDNNASCNGGSNGGATASATGGTAPYTYAWGNGATTASITGVIAGTYNVTITDDNGCTDMASITITEPTALVASAIVDNNASCNGGSNGGATASATGGTAPYTYAWSNGATTASITGIIAGTYTCTITDANGCTDTASITITEPTALVASAIADNNVSCNGGSNGGATASATGGTAPYTYAWSNGATTASITGIVAGTYTCTITDANGCTDMASITITEPTAVVASAITDNNASCNGGSNGEATASATGGTAPYTYAWSNGATTASITGIVAGTYTCTITDANGCTDIASITITEPTALVASAIVDNNVSCNGGSNGGATASATGGTAPYTYAWSNAATTASITGIVAGTYTCTITDANGCTDIASITITEPTAVVASAIADNNVSCNGGSNGGATASGSGGTAPYTYVWSDGATTASITDVVSGTYTVWVTDNNGCLNTTTVTITEPVAIDNNITQNAGVLTADQTGATYQWYECPNTLLTGETNQSFTPTAMGDYKVEITLGVCTIESACETVTVLGSENFESISNFSIYPNPTNGLLNINADFDGQFIIANQLGQTVKTFTVSSNITNIVNVDNLADGIYFIKGTNGLKTSSKRLIIKK</sequence>
<dbReference type="NCBIfam" id="TIGR04183">
    <property type="entry name" value="Por_Secre_tail"/>
    <property type="match status" value="1"/>
</dbReference>
<feature type="domain" description="Secretion system C-terminal sorting" evidence="2">
    <location>
        <begin position="941"/>
        <end position="1010"/>
    </location>
</feature>
<keyword evidence="4" id="KW-1185">Reference proteome</keyword>
<evidence type="ECO:0000313" key="3">
    <source>
        <dbReference type="EMBL" id="MFB9098324.1"/>
    </source>
</evidence>